<reference evidence="2 3" key="1">
    <citation type="journal article" date="2013" name="Biodegradation">
        <title>Quantitative proteomic analysis of ibuprofen-degrading Patulibacter sp. strain I11.</title>
        <authorList>
            <person name="Almeida B."/>
            <person name="Kjeldal H."/>
            <person name="Lolas I."/>
            <person name="Knudsen A.D."/>
            <person name="Carvalho G."/>
            <person name="Nielsen K.L."/>
            <person name="Barreto Crespo M.T."/>
            <person name="Stensballe A."/>
            <person name="Nielsen J.L."/>
        </authorList>
    </citation>
    <scope>NUCLEOTIDE SEQUENCE [LARGE SCALE GENOMIC DNA]</scope>
    <source>
        <strain evidence="2 3">I11</strain>
    </source>
</reference>
<dbReference type="Pfam" id="PF13452">
    <property type="entry name" value="FAS1_DH_region"/>
    <property type="match status" value="1"/>
</dbReference>
<evidence type="ECO:0000259" key="1">
    <source>
        <dbReference type="Pfam" id="PF13452"/>
    </source>
</evidence>
<dbReference type="EMBL" id="AGUD01000192">
    <property type="protein sequence ID" value="EHN10987.1"/>
    <property type="molecule type" value="Genomic_DNA"/>
</dbReference>
<dbReference type="AlphaFoldDB" id="H0E5M4"/>
<sequence length="151" mass="16583">MIDRSFIGRETSSFEAVAERGRLRFFAHAIGEQDPVYSDLDAARAAGHGDLPVPPTFLFGLDVERPDSFAYVGEMGIDLRHVLHGEQSFAYHRVAVAGEPLRFRSRIADLFEKKGGALQFVVREIAVTDGDDAPVADLRTTIVVRDPRAGA</sequence>
<dbReference type="CDD" id="cd03441">
    <property type="entry name" value="R_hydratase_like"/>
    <property type="match status" value="1"/>
</dbReference>
<dbReference type="InterPro" id="IPR029069">
    <property type="entry name" value="HotDog_dom_sf"/>
</dbReference>
<accession>H0E5M4</accession>
<dbReference type="PIRSF" id="PIRSF018072">
    <property type="entry name" value="UCP018072"/>
    <property type="match status" value="1"/>
</dbReference>
<dbReference type="Proteomes" id="UP000005143">
    <property type="component" value="Unassembled WGS sequence"/>
</dbReference>
<name>H0E5M4_9ACTN</name>
<gene>
    <name evidence="2" type="ORF">PAI11_21190</name>
</gene>
<comment type="caution">
    <text evidence="2">The sequence shown here is derived from an EMBL/GenBank/DDBJ whole genome shotgun (WGS) entry which is preliminary data.</text>
</comment>
<dbReference type="RefSeq" id="WP_007574683.1">
    <property type="nucleotide sequence ID" value="NZ_AGUD01000192.1"/>
</dbReference>
<dbReference type="Gene3D" id="3.10.129.10">
    <property type="entry name" value="Hotdog Thioesterase"/>
    <property type="match status" value="1"/>
</dbReference>
<feature type="domain" description="FAS1-like dehydratase" evidence="1">
    <location>
        <begin position="5"/>
        <end position="137"/>
    </location>
</feature>
<dbReference type="InterPro" id="IPR016709">
    <property type="entry name" value="HadA-like"/>
</dbReference>
<organism evidence="2 3">
    <name type="scientific">Patulibacter medicamentivorans</name>
    <dbReference type="NCBI Taxonomy" id="1097667"/>
    <lineage>
        <taxon>Bacteria</taxon>
        <taxon>Bacillati</taxon>
        <taxon>Actinomycetota</taxon>
        <taxon>Thermoleophilia</taxon>
        <taxon>Solirubrobacterales</taxon>
        <taxon>Patulibacteraceae</taxon>
        <taxon>Patulibacter</taxon>
    </lineage>
</organism>
<dbReference type="InterPro" id="IPR039569">
    <property type="entry name" value="FAS1-like_DH_region"/>
</dbReference>
<evidence type="ECO:0000313" key="2">
    <source>
        <dbReference type="EMBL" id="EHN10987.1"/>
    </source>
</evidence>
<dbReference type="PATRIC" id="fig|1097667.3.peg.2101"/>
<evidence type="ECO:0000313" key="3">
    <source>
        <dbReference type="Proteomes" id="UP000005143"/>
    </source>
</evidence>
<proteinExistence type="predicted"/>
<dbReference type="OrthoDB" id="5415111at2"/>
<dbReference type="SUPFAM" id="SSF54637">
    <property type="entry name" value="Thioesterase/thiol ester dehydrase-isomerase"/>
    <property type="match status" value="1"/>
</dbReference>
<protein>
    <submittedName>
        <fullName evidence="2">Acyl dehydratase</fullName>
    </submittedName>
</protein>
<keyword evidence="3" id="KW-1185">Reference proteome</keyword>